<proteinExistence type="predicted"/>
<evidence type="ECO:0000313" key="1">
    <source>
        <dbReference type="EMBL" id="MBA6058414.1"/>
    </source>
</evidence>
<accession>A0A7W2PRR7</accession>
<gene>
    <name evidence="1" type="ORF">H4C44_04395</name>
</gene>
<organism evidence="1 2">
    <name type="scientific">Pseudomonas juntendi</name>
    <dbReference type="NCBI Taxonomy" id="2666183"/>
    <lineage>
        <taxon>Bacteria</taxon>
        <taxon>Pseudomonadati</taxon>
        <taxon>Pseudomonadota</taxon>
        <taxon>Gammaproteobacteria</taxon>
        <taxon>Pseudomonadales</taxon>
        <taxon>Pseudomonadaceae</taxon>
        <taxon>Pseudomonas</taxon>
    </lineage>
</organism>
<dbReference type="Gene3D" id="3.40.50.1110">
    <property type="entry name" value="SGNH hydrolase"/>
    <property type="match status" value="1"/>
</dbReference>
<evidence type="ECO:0000313" key="2">
    <source>
        <dbReference type="Proteomes" id="UP000556620"/>
    </source>
</evidence>
<dbReference type="InterPro" id="IPR036514">
    <property type="entry name" value="SGNH_hydro_sf"/>
</dbReference>
<evidence type="ECO:0008006" key="3">
    <source>
        <dbReference type="Google" id="ProtNLM"/>
    </source>
</evidence>
<sequence length="724" mass="78711">MELKTFFAQDDQGNITPGATCYLYEVGTESLVQQLYRANGTALTNPFKAANDGLVQLSAANGRYDLRVDTGARSYRIPVQFNDVREDLAAAKSSAERAELARDAAQLSAGLKPTVEKGLLETESDEYFSVPGSDSKNYLILYQNQDNKAVEISRYPNAEAISSMEELIRPLAAANAADDHALTFEDANGFILGLITAARRLIMRGGLDIGTGSLESSANDFEFTDPNGFQVAKLGLQESNISGMNVKRSTGGDIEFGDYNGFVHARIGAEQSVVNGLALQSRMTEGVEITDENGFLLARFDNRAPALATANSQPLLNLRAQVRTAIMQIIEYGQSLGRGINSTPAISTVQPYKNIMLASGVKVRASEPGYNPTSFVPLVEATVSIEGETPVSGLCNGVVRRAVADGELAANWVLAATAVGRSGRAIEQLMPGDNSSDFAKLVQTIRDTKALADALGKSYSVWAYSWNQGESNYVGSYTRSAYLYMQYMLGLFDTLTAEIVAITGQQFRPYAFIYQVGAHRKYNVDKMDIALSQWRASREREDIVLAAPVYMFATGDDSLHLTNESSWLIGEYKSRAMYQTMIRRTGKWRPLEPVSVNWQAGYIDIKFHVPSGPLVLDTALCTAEINHGFDIREDDIIADIITSVTVTGPDTVRLQLSRAASAGAVVSYARGRNTSFAGSGPTQGARGNLRDSNGDFDKAVSPLGNTFALHNACVMFQYDRRTGF</sequence>
<dbReference type="RefSeq" id="WP_182365170.1">
    <property type="nucleotide sequence ID" value="NZ_JACGCU010000004.1"/>
</dbReference>
<name>A0A7W2PRR7_9PSED</name>
<protein>
    <recommendedName>
        <fullName evidence="3">Sialate O-acetylesterase domain-containing protein</fullName>
    </recommendedName>
</protein>
<comment type="caution">
    <text evidence="1">The sequence shown here is derived from an EMBL/GenBank/DDBJ whole genome shotgun (WGS) entry which is preliminary data.</text>
</comment>
<dbReference type="GO" id="GO:0016788">
    <property type="term" value="F:hydrolase activity, acting on ester bonds"/>
    <property type="evidence" value="ECO:0007669"/>
    <property type="project" value="UniProtKB-ARBA"/>
</dbReference>
<dbReference type="AlphaFoldDB" id="A0A7W2PRR7"/>
<dbReference type="Proteomes" id="UP000556620">
    <property type="component" value="Unassembled WGS sequence"/>
</dbReference>
<reference evidence="1 2" key="1">
    <citation type="submission" date="2020-07" db="EMBL/GenBank/DDBJ databases">
        <title>Diversity of carbapenemase encoding genes among Pseudomonas putida group clinical isolates in a tertiary Brazilian hospital.</title>
        <authorList>
            <person name="Alberto-Lei F."/>
            <person name="Nodari C.S."/>
            <person name="Streling A.P."/>
            <person name="Paulino J.T."/>
            <person name="Bessa-Neto F.O."/>
            <person name="Cayo R."/>
            <person name="Gales A.C."/>
        </authorList>
    </citation>
    <scope>NUCLEOTIDE SEQUENCE [LARGE SCALE GENOMIC DNA]</scope>
    <source>
        <strain evidence="1 2">14535</strain>
    </source>
</reference>
<dbReference type="EMBL" id="JACGCU010000004">
    <property type="protein sequence ID" value="MBA6058414.1"/>
    <property type="molecule type" value="Genomic_DNA"/>
</dbReference>
<dbReference type="SUPFAM" id="SSF52266">
    <property type="entry name" value="SGNH hydrolase"/>
    <property type="match status" value="1"/>
</dbReference>